<protein>
    <recommendedName>
        <fullName evidence="7">WRKY domain-containing protein</fullName>
    </recommendedName>
</protein>
<dbReference type="SMART" id="SM00774">
    <property type="entry name" value="WRKY"/>
    <property type="match status" value="1"/>
</dbReference>
<gene>
    <name evidence="8" type="ORF">HPP92_024735</name>
</gene>
<dbReference type="InterPro" id="IPR036576">
    <property type="entry name" value="WRKY_dom_sf"/>
</dbReference>
<dbReference type="InterPro" id="IPR044810">
    <property type="entry name" value="WRKY_plant"/>
</dbReference>
<dbReference type="PANTHER" id="PTHR31221:SF334">
    <property type="entry name" value="WRKY TRANSCRIPTION FACTOR 57-RELATED"/>
    <property type="match status" value="1"/>
</dbReference>
<dbReference type="InterPro" id="IPR003657">
    <property type="entry name" value="WRKY_dom"/>
</dbReference>
<organism evidence="8 9">
    <name type="scientific">Vanilla planifolia</name>
    <name type="common">Vanilla</name>
    <dbReference type="NCBI Taxonomy" id="51239"/>
    <lineage>
        <taxon>Eukaryota</taxon>
        <taxon>Viridiplantae</taxon>
        <taxon>Streptophyta</taxon>
        <taxon>Embryophyta</taxon>
        <taxon>Tracheophyta</taxon>
        <taxon>Spermatophyta</taxon>
        <taxon>Magnoliopsida</taxon>
        <taxon>Liliopsida</taxon>
        <taxon>Asparagales</taxon>
        <taxon>Orchidaceae</taxon>
        <taxon>Vanilloideae</taxon>
        <taxon>Vanilleae</taxon>
        <taxon>Vanilla</taxon>
    </lineage>
</organism>
<evidence type="ECO:0000256" key="1">
    <source>
        <dbReference type="ARBA" id="ARBA00004123"/>
    </source>
</evidence>
<dbReference type="Gene3D" id="2.20.25.80">
    <property type="entry name" value="WRKY domain"/>
    <property type="match status" value="1"/>
</dbReference>
<dbReference type="AlphaFoldDB" id="A0A835PMI1"/>
<dbReference type="Proteomes" id="UP000636800">
    <property type="component" value="Chromosome 13"/>
</dbReference>
<name>A0A835PMI1_VANPL</name>
<dbReference type="GO" id="GO:0043565">
    <property type="term" value="F:sequence-specific DNA binding"/>
    <property type="evidence" value="ECO:0007669"/>
    <property type="project" value="InterPro"/>
</dbReference>
<keyword evidence="5" id="KW-0539">Nucleus</keyword>
<dbReference type="GO" id="GO:0005634">
    <property type="term" value="C:nucleus"/>
    <property type="evidence" value="ECO:0007669"/>
    <property type="project" value="UniProtKB-SubCell"/>
</dbReference>
<dbReference type="EMBL" id="JADCNL010000013">
    <property type="protein sequence ID" value="KAG0455443.1"/>
    <property type="molecule type" value="Genomic_DNA"/>
</dbReference>
<dbReference type="SUPFAM" id="SSF118290">
    <property type="entry name" value="WRKY DNA-binding domain"/>
    <property type="match status" value="1"/>
</dbReference>
<evidence type="ECO:0000256" key="4">
    <source>
        <dbReference type="ARBA" id="ARBA00023163"/>
    </source>
</evidence>
<evidence type="ECO:0000256" key="6">
    <source>
        <dbReference type="SAM" id="MobiDB-lite"/>
    </source>
</evidence>
<keyword evidence="9" id="KW-1185">Reference proteome</keyword>
<dbReference type="GO" id="GO:0003700">
    <property type="term" value="F:DNA-binding transcription factor activity"/>
    <property type="evidence" value="ECO:0007669"/>
    <property type="project" value="InterPro"/>
</dbReference>
<keyword evidence="2" id="KW-0805">Transcription regulation</keyword>
<reference evidence="8 9" key="1">
    <citation type="journal article" date="2020" name="Nat. Food">
        <title>A phased Vanilla planifolia genome enables genetic improvement of flavour and production.</title>
        <authorList>
            <person name="Hasing T."/>
            <person name="Tang H."/>
            <person name="Brym M."/>
            <person name="Khazi F."/>
            <person name="Huang T."/>
            <person name="Chambers A.H."/>
        </authorList>
    </citation>
    <scope>NUCLEOTIDE SEQUENCE [LARGE SCALE GENOMIC DNA]</scope>
    <source>
        <tissue evidence="8">Leaf</tissue>
    </source>
</reference>
<proteinExistence type="predicted"/>
<evidence type="ECO:0000313" key="8">
    <source>
        <dbReference type="EMBL" id="KAG0455443.1"/>
    </source>
</evidence>
<dbReference type="Pfam" id="PF03106">
    <property type="entry name" value="WRKY"/>
    <property type="match status" value="1"/>
</dbReference>
<evidence type="ECO:0000256" key="3">
    <source>
        <dbReference type="ARBA" id="ARBA00023125"/>
    </source>
</evidence>
<evidence type="ECO:0000313" key="9">
    <source>
        <dbReference type="Proteomes" id="UP000636800"/>
    </source>
</evidence>
<evidence type="ECO:0000256" key="2">
    <source>
        <dbReference type="ARBA" id="ARBA00023015"/>
    </source>
</evidence>
<comment type="subcellular location">
    <subcellularLocation>
        <location evidence="1">Nucleus</location>
    </subcellularLocation>
</comment>
<keyword evidence="4" id="KW-0804">Transcription</keyword>
<dbReference type="PROSITE" id="PS50811">
    <property type="entry name" value="WRKY"/>
    <property type="match status" value="1"/>
</dbReference>
<evidence type="ECO:0000256" key="5">
    <source>
        <dbReference type="ARBA" id="ARBA00023242"/>
    </source>
</evidence>
<feature type="region of interest" description="Disordered" evidence="6">
    <location>
        <begin position="38"/>
        <end position="68"/>
    </location>
</feature>
<dbReference type="PANTHER" id="PTHR31221">
    <property type="entry name" value="WRKY TRANSCRIPTION FACTOR PROTEIN 1-RELATED"/>
    <property type="match status" value="1"/>
</dbReference>
<evidence type="ECO:0000259" key="7">
    <source>
        <dbReference type="PROSITE" id="PS50811"/>
    </source>
</evidence>
<comment type="caution">
    <text evidence="8">The sequence shown here is derived from an EMBL/GenBank/DDBJ whole genome shotgun (WGS) entry which is preliminary data.</text>
</comment>
<accession>A0A835PMI1</accession>
<keyword evidence="3" id="KW-0238">DNA-binding</keyword>
<sequence length="68" mass="7701">MEPEPRFASQTRSQIDVLDDGYRWRKYGQKAMKNCRFPRISPTDHVGVTNTTASSDPSTAPKEMTPIT</sequence>
<feature type="domain" description="WRKY" evidence="7">
    <location>
        <begin position="13"/>
        <end position="39"/>
    </location>
</feature>
<feature type="compositionally biased region" description="Polar residues" evidence="6">
    <location>
        <begin position="48"/>
        <end position="58"/>
    </location>
</feature>